<name>A0AAV2GU06_9ROSI</name>
<evidence type="ECO:0000313" key="2">
    <source>
        <dbReference type="Proteomes" id="UP001497516"/>
    </source>
</evidence>
<organism evidence="1 2">
    <name type="scientific">Linum trigynum</name>
    <dbReference type="NCBI Taxonomy" id="586398"/>
    <lineage>
        <taxon>Eukaryota</taxon>
        <taxon>Viridiplantae</taxon>
        <taxon>Streptophyta</taxon>
        <taxon>Embryophyta</taxon>
        <taxon>Tracheophyta</taxon>
        <taxon>Spermatophyta</taxon>
        <taxon>Magnoliopsida</taxon>
        <taxon>eudicotyledons</taxon>
        <taxon>Gunneridae</taxon>
        <taxon>Pentapetalae</taxon>
        <taxon>rosids</taxon>
        <taxon>fabids</taxon>
        <taxon>Malpighiales</taxon>
        <taxon>Linaceae</taxon>
        <taxon>Linum</taxon>
    </lineage>
</organism>
<dbReference type="Proteomes" id="UP001497516">
    <property type="component" value="Chromosome 9"/>
</dbReference>
<proteinExistence type="predicted"/>
<dbReference type="AlphaFoldDB" id="A0AAV2GU06"/>
<gene>
    <name evidence="1" type="ORF">LTRI10_LOCUS53179</name>
</gene>
<accession>A0AAV2GU06</accession>
<dbReference type="EMBL" id="OZ034822">
    <property type="protein sequence ID" value="CAL1413987.1"/>
    <property type="molecule type" value="Genomic_DNA"/>
</dbReference>
<sequence length="180" mass="20485">MIEDACNKFLWDVDGDKRKKAWSEIVLPRQEGGLGIKDFKNWNKACVIRHLWNLLAEARGLLWVAWMNRYRIKGRNLWLLSTSSVSSWVWRKILKCRSKAQSLVIGSGAPLFGDGSFGRAVLKLILQDVCAFAEFADWSPQLQWAEQQWVMSSDKAVVGCSRERNSRLHGSSRVGMAIST</sequence>
<protein>
    <submittedName>
        <fullName evidence="1">Uncharacterized protein</fullName>
    </submittedName>
</protein>
<evidence type="ECO:0000313" key="1">
    <source>
        <dbReference type="EMBL" id="CAL1413987.1"/>
    </source>
</evidence>
<reference evidence="1 2" key="1">
    <citation type="submission" date="2024-04" db="EMBL/GenBank/DDBJ databases">
        <authorList>
            <person name="Fracassetti M."/>
        </authorList>
    </citation>
    <scope>NUCLEOTIDE SEQUENCE [LARGE SCALE GENOMIC DNA]</scope>
</reference>
<keyword evidence="2" id="KW-1185">Reference proteome</keyword>